<dbReference type="EC" id="5.1.1.-" evidence="7"/>
<name>A0A940DTE2_9BACT</name>
<proteinExistence type="inferred from homology"/>
<comment type="caution">
    <text evidence="9">The sequence shown here is derived from an EMBL/GenBank/DDBJ whole genome shotgun (WGS) entry which is preliminary data.</text>
</comment>
<feature type="binding site" evidence="6">
    <location>
        <position position="302"/>
    </location>
    <ligand>
        <name>Mg(2+)</name>
        <dbReference type="ChEBI" id="CHEBI:18420"/>
    </ligand>
</feature>
<reference evidence="9" key="2">
    <citation type="journal article" date="2021" name="PeerJ">
        <title>Extensive microbial diversity within the chicken gut microbiome revealed by metagenomics and culture.</title>
        <authorList>
            <person name="Gilroy R."/>
            <person name="Ravi A."/>
            <person name="Getino M."/>
            <person name="Pursley I."/>
            <person name="Horton D.L."/>
            <person name="Alikhan N.F."/>
            <person name="Baker D."/>
            <person name="Gharbi K."/>
            <person name="Hall N."/>
            <person name="Watson M."/>
            <person name="Adriaenssens E.M."/>
            <person name="Foster-Nyarko E."/>
            <person name="Jarju S."/>
            <person name="Secka A."/>
            <person name="Antonio M."/>
            <person name="Oren A."/>
            <person name="Chaudhuri R.R."/>
            <person name="La Ragione R."/>
            <person name="Hildebrand F."/>
            <person name="Pallen M.J."/>
        </authorList>
    </citation>
    <scope>NUCLEOTIDE SEQUENCE</scope>
    <source>
        <strain evidence="9">G3-8215</strain>
    </source>
</reference>
<dbReference type="Proteomes" id="UP000725002">
    <property type="component" value="Unassembled WGS sequence"/>
</dbReference>
<evidence type="ECO:0000256" key="3">
    <source>
        <dbReference type="ARBA" id="ARBA00022842"/>
    </source>
</evidence>
<organism evidence="9 10">
    <name type="scientific">Candidatus Cryptobacteroides avicola</name>
    <dbReference type="NCBI Taxonomy" id="2840757"/>
    <lineage>
        <taxon>Bacteria</taxon>
        <taxon>Pseudomonadati</taxon>
        <taxon>Bacteroidota</taxon>
        <taxon>Bacteroidia</taxon>
        <taxon>Bacteroidales</taxon>
        <taxon>Candidatus Cryptobacteroides</taxon>
    </lineage>
</organism>
<dbReference type="Pfam" id="PF13378">
    <property type="entry name" value="MR_MLE_C"/>
    <property type="match status" value="1"/>
</dbReference>
<keyword evidence="4 7" id="KW-0413">Isomerase</keyword>
<protein>
    <recommendedName>
        <fullName evidence="7">Dipeptide epimerase</fullName>
        <ecNumber evidence="7">5.1.1.-</ecNumber>
    </recommendedName>
</protein>
<gene>
    <name evidence="9" type="ORF">IAB75_02725</name>
</gene>
<reference evidence="9" key="1">
    <citation type="submission" date="2020-10" db="EMBL/GenBank/DDBJ databases">
        <authorList>
            <person name="Gilroy R."/>
        </authorList>
    </citation>
    <scope>NUCLEOTIDE SEQUENCE</scope>
    <source>
        <strain evidence="9">G3-8215</strain>
    </source>
</reference>
<evidence type="ECO:0000256" key="1">
    <source>
        <dbReference type="ARBA" id="ARBA00008031"/>
    </source>
</evidence>
<dbReference type="Pfam" id="PF02746">
    <property type="entry name" value="MR_MLE_N"/>
    <property type="match status" value="1"/>
</dbReference>
<dbReference type="SMART" id="SM00922">
    <property type="entry name" value="MR_MLE"/>
    <property type="match status" value="1"/>
</dbReference>
<dbReference type="GO" id="GO:0016855">
    <property type="term" value="F:racemase and epimerase activity, acting on amino acids and derivatives"/>
    <property type="evidence" value="ECO:0007669"/>
    <property type="project" value="UniProtKB-UniRule"/>
</dbReference>
<sequence>MGKTTRRDFLKRAGMVSAAAILSPFAFVPASAGKRSAAVGYMAEGMRLSGMPGLSSGAGRADGKKLLLEWEDFTGVLKHTFTISGSSRSSTPIVLTRISWNGFTGYGEASMPPYLGESAASVDAFLKKVRSEVLPRFDDPFRIQEIMAETDALAADNTAAKASIDIALHDLTGRIMGQPWWRIWGFSPEKAPCTSFTIGYDADDSVVRAKTREASWAKVLKVKLGMGDGQDRRMIRLIREVNPSVPLYVDANQGWTDRYRALDMIAWLSGQGVVLVEQPMSKHDLDSHAWLTERSPLPVIADESCQRLTDIPRLRGAFSGINIKLMKCTGMREAREMITLAKALGMRLMVGCMTETSVAISAAAQLSPEMEWADLDGNVLLANDCFSGMRLHDGRITLDDRPGIGVEPR</sequence>
<dbReference type="InterPro" id="IPR034593">
    <property type="entry name" value="DgoD-like"/>
</dbReference>
<dbReference type="CDD" id="cd03319">
    <property type="entry name" value="L-Ala-DL-Glu_epimerase"/>
    <property type="match status" value="1"/>
</dbReference>
<comment type="cofactor">
    <cofactor evidence="6 7">
        <name>Mg(2+)</name>
        <dbReference type="ChEBI" id="CHEBI:18420"/>
    </cofactor>
    <text evidence="6 7">Binds 1 Mg(2+) ion per subunit.</text>
</comment>
<feature type="domain" description="Mandelate racemase/muconate lactonizing enzyme C-terminal" evidence="8">
    <location>
        <begin position="202"/>
        <end position="298"/>
    </location>
</feature>
<keyword evidence="2 6" id="KW-0479">Metal-binding</keyword>
<evidence type="ECO:0000313" key="9">
    <source>
        <dbReference type="EMBL" id="MBO8483018.1"/>
    </source>
</evidence>
<evidence type="ECO:0000256" key="4">
    <source>
        <dbReference type="ARBA" id="ARBA00023235"/>
    </source>
</evidence>
<dbReference type="PROSITE" id="PS51318">
    <property type="entry name" value="TAT"/>
    <property type="match status" value="1"/>
</dbReference>
<dbReference type="InterPro" id="IPR036849">
    <property type="entry name" value="Enolase-like_C_sf"/>
</dbReference>
<dbReference type="PANTHER" id="PTHR48080:SF3">
    <property type="entry name" value="ENOLASE SUPERFAMILY MEMBER DDB_G0284701"/>
    <property type="match status" value="1"/>
</dbReference>
<dbReference type="InterPro" id="IPR006311">
    <property type="entry name" value="TAT_signal"/>
</dbReference>
<dbReference type="EMBL" id="JADILV010000021">
    <property type="protein sequence ID" value="MBO8483018.1"/>
    <property type="molecule type" value="Genomic_DNA"/>
</dbReference>
<dbReference type="InterPro" id="IPR013341">
    <property type="entry name" value="Mandelate_racemase_N_dom"/>
</dbReference>
<dbReference type="GO" id="GO:0000287">
    <property type="term" value="F:magnesium ion binding"/>
    <property type="evidence" value="ECO:0007669"/>
    <property type="project" value="UniProtKB-ARBA"/>
</dbReference>
<keyword evidence="3 6" id="KW-0460">Magnesium</keyword>
<evidence type="ECO:0000256" key="2">
    <source>
        <dbReference type="ARBA" id="ARBA00022723"/>
    </source>
</evidence>
<comment type="similarity">
    <text evidence="1 7">Belongs to the mandelate racemase/muconate lactonizing enzyme family.</text>
</comment>
<dbReference type="InterPro" id="IPR019546">
    <property type="entry name" value="TAT_signal_bac_arc"/>
</dbReference>
<evidence type="ECO:0000256" key="7">
    <source>
        <dbReference type="RuleBase" id="RU366006"/>
    </source>
</evidence>
<dbReference type="PANTHER" id="PTHR48080">
    <property type="entry name" value="D-GALACTONATE DEHYDRATASE-RELATED"/>
    <property type="match status" value="1"/>
</dbReference>
<dbReference type="SUPFAM" id="SSF54826">
    <property type="entry name" value="Enolase N-terminal domain-like"/>
    <property type="match status" value="1"/>
</dbReference>
<evidence type="ECO:0000259" key="8">
    <source>
        <dbReference type="SMART" id="SM00922"/>
    </source>
</evidence>
<accession>A0A940DTE2</accession>
<evidence type="ECO:0000256" key="6">
    <source>
        <dbReference type="PIRSR" id="PIRSR634603-3"/>
    </source>
</evidence>
<evidence type="ECO:0000313" key="10">
    <source>
        <dbReference type="Proteomes" id="UP000725002"/>
    </source>
</evidence>
<dbReference type="AlphaFoldDB" id="A0A940DTE2"/>
<feature type="binding site" evidence="6">
    <location>
        <position position="277"/>
    </location>
    <ligand>
        <name>Mg(2+)</name>
        <dbReference type="ChEBI" id="CHEBI:18420"/>
    </ligand>
</feature>
<feature type="active site" description="Proton acceptor; specific for (S)-substrate epimerization" evidence="5">
    <location>
        <position position="324"/>
    </location>
</feature>
<dbReference type="SFLD" id="SFLDG00180">
    <property type="entry name" value="muconate_cycloisomerase"/>
    <property type="match status" value="1"/>
</dbReference>
<dbReference type="InterPro" id="IPR029065">
    <property type="entry name" value="Enolase_C-like"/>
</dbReference>
<dbReference type="SFLD" id="SFLDS00001">
    <property type="entry name" value="Enolase"/>
    <property type="match status" value="1"/>
</dbReference>
<feature type="active site" description="Proton acceptor; specific for (R)-substrate epimerization" evidence="5">
    <location>
        <position position="223"/>
    </location>
</feature>
<dbReference type="InterPro" id="IPR013342">
    <property type="entry name" value="Mandelate_racemase_C"/>
</dbReference>
<dbReference type="InterPro" id="IPR029017">
    <property type="entry name" value="Enolase-like_N"/>
</dbReference>
<dbReference type="InterPro" id="IPR034603">
    <property type="entry name" value="Dipeptide_epimerase"/>
</dbReference>
<dbReference type="SUPFAM" id="SSF51604">
    <property type="entry name" value="Enolase C-terminal domain-like"/>
    <property type="match status" value="1"/>
</dbReference>
<dbReference type="Gene3D" id="3.20.20.120">
    <property type="entry name" value="Enolase-like C-terminal domain"/>
    <property type="match status" value="1"/>
</dbReference>
<dbReference type="Gene3D" id="3.30.390.10">
    <property type="entry name" value="Enolase-like, N-terminal domain"/>
    <property type="match status" value="1"/>
</dbReference>
<dbReference type="NCBIfam" id="TIGR01409">
    <property type="entry name" value="TAT_signal_seq"/>
    <property type="match status" value="1"/>
</dbReference>
<evidence type="ECO:0000256" key="5">
    <source>
        <dbReference type="PIRSR" id="PIRSR634603-1"/>
    </source>
</evidence>
<feature type="binding site" evidence="6">
    <location>
        <position position="250"/>
    </location>
    <ligand>
        <name>Mg(2+)</name>
        <dbReference type="ChEBI" id="CHEBI:18420"/>
    </ligand>
</feature>